<dbReference type="CDD" id="cd00757">
    <property type="entry name" value="ThiF_MoeB_HesA_family"/>
    <property type="match status" value="1"/>
</dbReference>
<evidence type="ECO:0000256" key="2">
    <source>
        <dbReference type="ARBA" id="ARBA00022741"/>
    </source>
</evidence>
<dbReference type="NCBIfam" id="NF004281">
    <property type="entry name" value="PRK05690.1"/>
    <property type="match status" value="1"/>
</dbReference>
<dbReference type="Proteomes" id="UP000002009">
    <property type="component" value="Chromosome 12"/>
</dbReference>
<dbReference type="EMBL" id="CP001577">
    <property type="protein sequence ID" value="ACO70323.1"/>
    <property type="molecule type" value="Genomic_DNA"/>
</dbReference>
<dbReference type="InterPro" id="IPR036873">
    <property type="entry name" value="Rhodanese-like_dom_sf"/>
</dbReference>
<evidence type="ECO:0000259" key="5">
    <source>
        <dbReference type="PROSITE" id="PS50206"/>
    </source>
</evidence>
<dbReference type="GO" id="GO:0005737">
    <property type="term" value="C:cytoplasm"/>
    <property type="evidence" value="ECO:0007669"/>
    <property type="project" value="TreeGrafter"/>
</dbReference>
<evidence type="ECO:0000313" key="6">
    <source>
        <dbReference type="EMBL" id="ACO70323.1"/>
    </source>
</evidence>
<evidence type="ECO:0000256" key="4">
    <source>
        <dbReference type="SAM" id="MobiDB-lite"/>
    </source>
</evidence>
<gene>
    <name evidence="6" type="primary">CNX5</name>
    <name evidence="6" type="ORF">MICPUN_113992</name>
</gene>
<dbReference type="InterPro" id="IPR000594">
    <property type="entry name" value="ThiF_NAD_FAD-bd"/>
</dbReference>
<dbReference type="Pfam" id="PF00899">
    <property type="entry name" value="ThiF"/>
    <property type="match status" value="1"/>
</dbReference>
<protein>
    <submittedName>
        <fullName evidence="6">Molybdate synthesis cofactor 5</fullName>
    </submittedName>
</protein>
<evidence type="ECO:0000256" key="3">
    <source>
        <dbReference type="ARBA" id="ARBA00022840"/>
    </source>
</evidence>
<dbReference type="GeneID" id="8248191"/>
<dbReference type="FunCoup" id="C1FJB4">
    <property type="interactions" value="1579"/>
</dbReference>
<dbReference type="KEGG" id="mis:MICPUN_113992"/>
<dbReference type="FunFam" id="3.40.50.720:FF:000033">
    <property type="entry name" value="Adenylyltransferase and sulfurtransferase MOCS3"/>
    <property type="match status" value="1"/>
</dbReference>
<dbReference type="RefSeq" id="XP_002509065.1">
    <property type="nucleotide sequence ID" value="XM_002509019.1"/>
</dbReference>
<evidence type="ECO:0000256" key="1">
    <source>
        <dbReference type="ARBA" id="ARBA00022679"/>
    </source>
</evidence>
<dbReference type="Gene3D" id="3.40.250.10">
    <property type="entry name" value="Rhodanese-like domain"/>
    <property type="match status" value="1"/>
</dbReference>
<organism evidence="6 7">
    <name type="scientific">Micromonas commoda (strain RCC299 / NOUM17 / CCMP2709)</name>
    <name type="common">Picoplanktonic green alga</name>
    <dbReference type="NCBI Taxonomy" id="296587"/>
    <lineage>
        <taxon>Eukaryota</taxon>
        <taxon>Viridiplantae</taxon>
        <taxon>Chlorophyta</taxon>
        <taxon>Mamiellophyceae</taxon>
        <taxon>Mamiellales</taxon>
        <taxon>Mamiellaceae</taxon>
        <taxon>Micromonas</taxon>
    </lineage>
</organism>
<dbReference type="SUPFAM" id="SSF69572">
    <property type="entry name" value="Activating enzymes of the ubiquitin-like proteins"/>
    <property type="match status" value="1"/>
</dbReference>
<dbReference type="OrthoDB" id="10261062at2759"/>
<dbReference type="AlphaFoldDB" id="C1FJB4"/>
<dbReference type="SMART" id="SM00450">
    <property type="entry name" value="RHOD"/>
    <property type="match status" value="1"/>
</dbReference>
<dbReference type="GO" id="GO:0016779">
    <property type="term" value="F:nucleotidyltransferase activity"/>
    <property type="evidence" value="ECO:0007669"/>
    <property type="project" value="TreeGrafter"/>
</dbReference>
<dbReference type="OMA" id="IPDVGMD"/>
<feature type="region of interest" description="Disordered" evidence="4">
    <location>
        <begin position="1"/>
        <end position="22"/>
    </location>
</feature>
<dbReference type="eggNOG" id="KOG2017">
    <property type="taxonomic scope" value="Eukaryota"/>
</dbReference>
<dbReference type="InterPro" id="IPR045886">
    <property type="entry name" value="ThiF/MoeB/HesA"/>
</dbReference>
<dbReference type="InterPro" id="IPR001763">
    <property type="entry name" value="Rhodanese-like_dom"/>
</dbReference>
<dbReference type="PANTHER" id="PTHR10953:SF102">
    <property type="entry name" value="ADENYLYLTRANSFERASE AND SULFURTRANSFERASE MOCS3"/>
    <property type="match status" value="1"/>
</dbReference>
<keyword evidence="2" id="KW-0547">Nucleotide-binding</keyword>
<sequence>MREAGQDGAASQKRKREDGLKWCSPGQDSLGLNDQLSTHELERYARHMSLPGFGIEGQAKLKNASVLIVGVGGLGSPAALYLAAAGVGSITLCDGDTVEVTNLQRQIIHAENRVGVAKAQSGFWSCKALNPCVNVKVELRGFTKDNAFDLLSNQTVVLDCTDNVPTRYMLSDACAALAIPLVSAAAVGLEGQLTVYNLHPDTPCYRCVWPKPPAAGDCTNCARGGVLGPVPGVMGILQALEAVKVIAGLGETYAGRMLIFDACSAARPFTVMKLRERDTDKCTACKPFGSAYSDVTQFNYEKFTAGTCAVAPKSKLQDDQLYRMDTHTFSTYQKKTVIDVRPRHLSQTAMLEGALQIPLSEMEERFAEIKGHTKKNDEEWVIVCVCSRGNDSQLAASWLRSKGLNTTDLIGGMEKWKKDCDPTFPRLV</sequence>
<keyword evidence="7" id="KW-1185">Reference proteome</keyword>
<evidence type="ECO:0000313" key="7">
    <source>
        <dbReference type="Proteomes" id="UP000002009"/>
    </source>
</evidence>
<proteinExistence type="predicted"/>
<keyword evidence="3" id="KW-0067">ATP-binding</keyword>
<dbReference type="PANTHER" id="PTHR10953">
    <property type="entry name" value="UBIQUITIN-ACTIVATING ENZYME E1"/>
    <property type="match status" value="1"/>
</dbReference>
<dbReference type="GO" id="GO:0005524">
    <property type="term" value="F:ATP binding"/>
    <property type="evidence" value="ECO:0007669"/>
    <property type="project" value="UniProtKB-KW"/>
</dbReference>
<reference evidence="6 7" key="1">
    <citation type="journal article" date="2009" name="Science">
        <title>Green evolution and dynamic adaptations revealed by genomes of the marine picoeukaryotes Micromonas.</title>
        <authorList>
            <person name="Worden A.Z."/>
            <person name="Lee J.H."/>
            <person name="Mock T."/>
            <person name="Rouze P."/>
            <person name="Simmons M.P."/>
            <person name="Aerts A.L."/>
            <person name="Allen A.E."/>
            <person name="Cuvelier M.L."/>
            <person name="Derelle E."/>
            <person name="Everett M.V."/>
            <person name="Foulon E."/>
            <person name="Grimwood J."/>
            <person name="Gundlach H."/>
            <person name="Henrissat B."/>
            <person name="Napoli C."/>
            <person name="McDonald S.M."/>
            <person name="Parker M.S."/>
            <person name="Rombauts S."/>
            <person name="Salamov A."/>
            <person name="Von Dassow P."/>
            <person name="Badger J.H."/>
            <person name="Coutinho P.M."/>
            <person name="Demir E."/>
            <person name="Dubchak I."/>
            <person name="Gentemann C."/>
            <person name="Eikrem W."/>
            <person name="Gready J.E."/>
            <person name="John U."/>
            <person name="Lanier W."/>
            <person name="Lindquist E.A."/>
            <person name="Lucas S."/>
            <person name="Mayer K.F."/>
            <person name="Moreau H."/>
            <person name="Not F."/>
            <person name="Otillar R."/>
            <person name="Panaud O."/>
            <person name="Pangilinan J."/>
            <person name="Paulsen I."/>
            <person name="Piegu B."/>
            <person name="Poliakov A."/>
            <person name="Robbens S."/>
            <person name="Schmutz J."/>
            <person name="Toulza E."/>
            <person name="Wyss T."/>
            <person name="Zelensky A."/>
            <person name="Zhou K."/>
            <person name="Armbrust E.V."/>
            <person name="Bhattacharya D."/>
            <person name="Goodenough U.W."/>
            <person name="Van de Peer Y."/>
            <person name="Grigoriev I.V."/>
        </authorList>
    </citation>
    <scope>NUCLEOTIDE SEQUENCE [LARGE SCALE GENOMIC DNA]</scope>
    <source>
        <strain evidence="7">RCC299 / NOUM17</strain>
    </source>
</reference>
<name>C1FJB4_MICCC</name>
<dbReference type="Pfam" id="PF00581">
    <property type="entry name" value="Rhodanese"/>
    <property type="match status" value="1"/>
</dbReference>
<dbReference type="GO" id="GO:0042292">
    <property type="term" value="F:URM1 activating enzyme activity"/>
    <property type="evidence" value="ECO:0007669"/>
    <property type="project" value="TreeGrafter"/>
</dbReference>
<feature type="domain" description="Rhodanese" evidence="5">
    <location>
        <begin position="331"/>
        <end position="425"/>
    </location>
</feature>
<keyword evidence="1" id="KW-0808">Transferase</keyword>
<accession>C1FJB4</accession>
<dbReference type="STRING" id="296587.C1FJB4"/>
<dbReference type="InParanoid" id="C1FJB4"/>
<dbReference type="InterPro" id="IPR035985">
    <property type="entry name" value="Ubiquitin-activating_enz"/>
</dbReference>
<dbReference type="GO" id="GO:0004792">
    <property type="term" value="F:thiosulfate-cyanide sulfurtransferase activity"/>
    <property type="evidence" value="ECO:0007669"/>
    <property type="project" value="TreeGrafter"/>
</dbReference>
<dbReference type="Gene3D" id="3.40.50.720">
    <property type="entry name" value="NAD(P)-binding Rossmann-like Domain"/>
    <property type="match status" value="1"/>
</dbReference>
<dbReference type="PROSITE" id="PS50206">
    <property type="entry name" value="RHODANESE_3"/>
    <property type="match status" value="1"/>
</dbReference>